<gene>
    <name evidence="15" type="ORF">AVDCRST_MAG39-272</name>
</gene>
<evidence type="ECO:0000256" key="5">
    <source>
        <dbReference type="ARBA" id="ARBA00022741"/>
    </source>
</evidence>
<dbReference type="InterPro" id="IPR003018">
    <property type="entry name" value="GAF"/>
</dbReference>
<evidence type="ECO:0000256" key="2">
    <source>
        <dbReference type="ARBA" id="ARBA00012438"/>
    </source>
</evidence>
<evidence type="ECO:0000256" key="1">
    <source>
        <dbReference type="ARBA" id="ARBA00000085"/>
    </source>
</evidence>
<dbReference type="Pfam" id="PF00512">
    <property type="entry name" value="HisKA"/>
    <property type="match status" value="1"/>
</dbReference>
<dbReference type="InterPro" id="IPR029016">
    <property type="entry name" value="GAF-like_dom_sf"/>
</dbReference>
<dbReference type="InterPro" id="IPR000014">
    <property type="entry name" value="PAS"/>
</dbReference>
<dbReference type="GO" id="GO:0005524">
    <property type="term" value="F:ATP binding"/>
    <property type="evidence" value="ECO:0007669"/>
    <property type="project" value="UniProtKB-KW"/>
</dbReference>
<feature type="domain" description="PAC" evidence="14">
    <location>
        <begin position="105"/>
        <end position="160"/>
    </location>
</feature>
<dbReference type="Pfam" id="PF08448">
    <property type="entry name" value="PAS_4"/>
    <property type="match status" value="1"/>
</dbReference>
<feature type="domain" description="PAC" evidence="14">
    <location>
        <begin position="497"/>
        <end position="549"/>
    </location>
</feature>
<dbReference type="PROSITE" id="PS50110">
    <property type="entry name" value="RESPONSE_REGULATORY"/>
    <property type="match status" value="1"/>
</dbReference>
<feature type="domain" description="PAS" evidence="13">
    <location>
        <begin position="421"/>
        <end position="493"/>
    </location>
</feature>
<feature type="modified residue" description="4-aspartylphosphate" evidence="9">
    <location>
        <position position="1073"/>
    </location>
</feature>
<keyword evidence="4" id="KW-0808">Transferase</keyword>
<dbReference type="SMART" id="SM00387">
    <property type="entry name" value="HATPase_c"/>
    <property type="match status" value="1"/>
</dbReference>
<dbReference type="InterPro" id="IPR001789">
    <property type="entry name" value="Sig_transdc_resp-reg_receiver"/>
</dbReference>
<feature type="domain" description="PAC" evidence="14">
    <location>
        <begin position="365"/>
        <end position="420"/>
    </location>
</feature>
<dbReference type="InterPro" id="IPR013655">
    <property type="entry name" value="PAS_fold_3"/>
</dbReference>
<feature type="domain" description="PAC" evidence="14">
    <location>
        <begin position="235"/>
        <end position="288"/>
    </location>
</feature>
<dbReference type="NCBIfam" id="TIGR00229">
    <property type="entry name" value="sensory_box"/>
    <property type="match status" value="3"/>
</dbReference>
<evidence type="ECO:0000259" key="11">
    <source>
        <dbReference type="PROSITE" id="PS50109"/>
    </source>
</evidence>
<evidence type="ECO:0000256" key="10">
    <source>
        <dbReference type="SAM" id="Coils"/>
    </source>
</evidence>
<feature type="domain" description="Response regulatory" evidence="12">
    <location>
        <begin position="1022"/>
        <end position="1139"/>
    </location>
</feature>
<dbReference type="PROSITE" id="PS50112">
    <property type="entry name" value="PAS"/>
    <property type="match status" value="2"/>
</dbReference>
<dbReference type="CDD" id="cd00130">
    <property type="entry name" value="PAS"/>
    <property type="match status" value="2"/>
</dbReference>
<dbReference type="InterPro" id="IPR003661">
    <property type="entry name" value="HisK_dim/P_dom"/>
</dbReference>
<dbReference type="SUPFAM" id="SSF52172">
    <property type="entry name" value="CheY-like"/>
    <property type="match status" value="1"/>
</dbReference>
<dbReference type="SMART" id="SM00065">
    <property type="entry name" value="GAF"/>
    <property type="match status" value="1"/>
</dbReference>
<dbReference type="Pfam" id="PF13185">
    <property type="entry name" value="GAF_2"/>
    <property type="match status" value="1"/>
</dbReference>
<dbReference type="InterPro" id="IPR003594">
    <property type="entry name" value="HATPase_dom"/>
</dbReference>
<keyword evidence="8" id="KW-0902">Two-component regulatory system</keyword>
<dbReference type="PROSITE" id="PS50109">
    <property type="entry name" value="HIS_KIN"/>
    <property type="match status" value="1"/>
</dbReference>
<dbReference type="SUPFAM" id="SSF55785">
    <property type="entry name" value="PYP-like sensor domain (PAS domain)"/>
    <property type="match status" value="4"/>
</dbReference>
<comment type="catalytic activity">
    <reaction evidence="1">
        <text>ATP + protein L-histidine = ADP + protein N-phospho-L-histidine.</text>
        <dbReference type="EC" id="2.7.13.3"/>
    </reaction>
</comment>
<evidence type="ECO:0000256" key="8">
    <source>
        <dbReference type="ARBA" id="ARBA00023012"/>
    </source>
</evidence>
<dbReference type="Gene3D" id="3.30.450.20">
    <property type="entry name" value="PAS domain"/>
    <property type="match status" value="4"/>
</dbReference>
<dbReference type="EC" id="2.7.13.3" evidence="2"/>
<dbReference type="InterPro" id="IPR004358">
    <property type="entry name" value="Sig_transdc_His_kin-like_C"/>
</dbReference>
<dbReference type="Pfam" id="PF00072">
    <property type="entry name" value="Response_reg"/>
    <property type="match status" value="1"/>
</dbReference>
<feature type="coiled-coil region" evidence="10">
    <location>
        <begin position="716"/>
        <end position="768"/>
    </location>
</feature>
<dbReference type="EMBL" id="CADCVW010000015">
    <property type="protein sequence ID" value="CAA9484983.1"/>
    <property type="molecule type" value="Genomic_DNA"/>
</dbReference>
<dbReference type="PROSITE" id="PS50113">
    <property type="entry name" value="PAC"/>
    <property type="match status" value="4"/>
</dbReference>
<feature type="domain" description="PAS" evidence="13">
    <location>
        <begin position="161"/>
        <end position="217"/>
    </location>
</feature>
<accession>A0A6J4RYG7</accession>
<proteinExistence type="predicted"/>
<evidence type="ECO:0000256" key="3">
    <source>
        <dbReference type="ARBA" id="ARBA00022553"/>
    </source>
</evidence>
<dbReference type="Pfam" id="PF13426">
    <property type="entry name" value="PAS_9"/>
    <property type="match status" value="1"/>
</dbReference>
<organism evidence="15">
    <name type="scientific">uncultured Sphingomonadaceae bacterium</name>
    <dbReference type="NCBI Taxonomy" id="169976"/>
    <lineage>
        <taxon>Bacteria</taxon>
        <taxon>Pseudomonadati</taxon>
        <taxon>Pseudomonadota</taxon>
        <taxon>Alphaproteobacteria</taxon>
        <taxon>Sphingomonadales</taxon>
        <taxon>Sphingomonadaceae</taxon>
        <taxon>environmental samples</taxon>
    </lineage>
</organism>
<evidence type="ECO:0000256" key="6">
    <source>
        <dbReference type="ARBA" id="ARBA00022777"/>
    </source>
</evidence>
<dbReference type="SUPFAM" id="SSF55874">
    <property type="entry name" value="ATPase domain of HSP90 chaperone/DNA topoisomerase II/histidine kinase"/>
    <property type="match status" value="1"/>
</dbReference>
<dbReference type="SUPFAM" id="SSF55781">
    <property type="entry name" value="GAF domain-like"/>
    <property type="match status" value="1"/>
</dbReference>
<evidence type="ECO:0000259" key="12">
    <source>
        <dbReference type="PROSITE" id="PS50110"/>
    </source>
</evidence>
<dbReference type="Gene3D" id="3.30.450.40">
    <property type="match status" value="1"/>
</dbReference>
<dbReference type="SMART" id="SM00448">
    <property type="entry name" value="REC"/>
    <property type="match status" value="1"/>
</dbReference>
<dbReference type="InterPro" id="IPR005467">
    <property type="entry name" value="His_kinase_dom"/>
</dbReference>
<dbReference type="AlphaFoldDB" id="A0A6J4RYG7"/>
<dbReference type="CDD" id="cd16919">
    <property type="entry name" value="HATPase_CckA-like"/>
    <property type="match status" value="1"/>
</dbReference>
<reference evidence="15" key="1">
    <citation type="submission" date="2020-02" db="EMBL/GenBank/DDBJ databases">
        <authorList>
            <person name="Meier V. D."/>
        </authorList>
    </citation>
    <scope>NUCLEOTIDE SEQUENCE</scope>
    <source>
        <strain evidence="15">AVDCRST_MAG39</strain>
    </source>
</reference>
<keyword evidence="6" id="KW-0418">Kinase</keyword>
<dbReference type="SMART" id="SM00091">
    <property type="entry name" value="PAS"/>
    <property type="match status" value="4"/>
</dbReference>
<keyword evidence="7" id="KW-0067">ATP-binding</keyword>
<dbReference type="Gene3D" id="3.30.565.10">
    <property type="entry name" value="Histidine kinase-like ATPase, C-terminal domain"/>
    <property type="match status" value="1"/>
</dbReference>
<dbReference type="InterPro" id="IPR036097">
    <property type="entry name" value="HisK_dim/P_sf"/>
</dbReference>
<feature type="domain" description="Histidine kinase" evidence="11">
    <location>
        <begin position="777"/>
        <end position="1000"/>
    </location>
</feature>
<dbReference type="SMART" id="SM00086">
    <property type="entry name" value="PAC"/>
    <property type="match status" value="4"/>
</dbReference>
<dbReference type="InterPro" id="IPR001610">
    <property type="entry name" value="PAC"/>
</dbReference>
<dbReference type="PANTHER" id="PTHR43065:SF46">
    <property type="entry name" value="C4-DICARBOXYLATE TRANSPORT SENSOR PROTEIN DCTB"/>
    <property type="match status" value="1"/>
</dbReference>
<dbReference type="InterPro" id="IPR036890">
    <property type="entry name" value="HATPase_C_sf"/>
</dbReference>
<dbReference type="InterPro" id="IPR000700">
    <property type="entry name" value="PAS-assoc_C"/>
</dbReference>
<dbReference type="GO" id="GO:0000155">
    <property type="term" value="F:phosphorelay sensor kinase activity"/>
    <property type="evidence" value="ECO:0007669"/>
    <property type="project" value="InterPro"/>
</dbReference>
<dbReference type="InterPro" id="IPR035965">
    <property type="entry name" value="PAS-like_dom_sf"/>
</dbReference>
<dbReference type="InterPro" id="IPR011006">
    <property type="entry name" value="CheY-like_superfamily"/>
</dbReference>
<keyword evidence="10" id="KW-0175">Coiled coil</keyword>
<dbReference type="PRINTS" id="PR00344">
    <property type="entry name" value="BCTRLSENSOR"/>
</dbReference>
<dbReference type="SMART" id="SM00388">
    <property type="entry name" value="HisKA"/>
    <property type="match status" value="1"/>
</dbReference>
<dbReference type="Pfam" id="PF08447">
    <property type="entry name" value="PAS_3"/>
    <property type="match status" value="2"/>
</dbReference>
<keyword evidence="3 9" id="KW-0597">Phosphoprotein</keyword>
<evidence type="ECO:0000259" key="14">
    <source>
        <dbReference type="PROSITE" id="PS50113"/>
    </source>
</evidence>
<evidence type="ECO:0000256" key="7">
    <source>
        <dbReference type="ARBA" id="ARBA00022840"/>
    </source>
</evidence>
<dbReference type="Pfam" id="PF02518">
    <property type="entry name" value="HATPase_c"/>
    <property type="match status" value="1"/>
</dbReference>
<dbReference type="PANTHER" id="PTHR43065">
    <property type="entry name" value="SENSOR HISTIDINE KINASE"/>
    <property type="match status" value="1"/>
</dbReference>
<evidence type="ECO:0000256" key="4">
    <source>
        <dbReference type="ARBA" id="ARBA00022679"/>
    </source>
</evidence>
<dbReference type="InterPro" id="IPR013656">
    <property type="entry name" value="PAS_4"/>
</dbReference>
<keyword evidence="5" id="KW-0547">Nucleotide-binding</keyword>
<evidence type="ECO:0000256" key="9">
    <source>
        <dbReference type="PROSITE-ProRule" id="PRU00169"/>
    </source>
</evidence>
<evidence type="ECO:0000259" key="13">
    <source>
        <dbReference type="PROSITE" id="PS50112"/>
    </source>
</evidence>
<sequence>MFLREGGGEAGGLIRATEWDGTPLGAVERWPAPLRTLVGVMLGANQPMFVVWGVARTLLYNDAYGAILGDKHPAAMGRDFLEVWAEVRADIQPIVAEAYAGRAIHMDDIRLVMNRRGHPEETHFAFSYTPVRDDDDAVGGFFCACQEITEQVRAQRLMRESEERLRLLIEGATDYVILTTDRERRVTSWSRGAEATFGYAADEIVGSPADVLFTPEDCAAGVPEAEMGQARHEGFAPDVRWHLRKNGSRVFLNGAVRPLHDGAGRLAGFLKIARDETERFDAARRLAESEASLRIAVDVAGVGIMESDLVSGTTRWSPEVHRIAGTPDEGPMPIGAGGKLVHPDDRARLTLVSRGALAPGGTGEAAGEYRIVRPDGEQRWLQAKVRTFFEGEGADKRPVRSISAVRDVTDEKRAEAALRETEERYRLAARATNDAIWDWNLRTDRVRWNEAVCALFGYAPGDVGPSGAWWKDNIHPDDRERVAAGIHQVIDGDAENWTYEYRFRRADGSFADVLDRGTVLRDADGRALRMVSAMLDLTDRRAAEHALREETRTLETLNRTGAALAAELDLERVVQMVTDAGVALTGARFGAYFHNVMDDSGERLHLYTLSGAERAAFEAMGRPRATAIFGPTFRNEGVIRSDNITADPRYGRNAPHQGMPTGHLPVRSYLAVPVVSRSGEVLGGLLFGHPEPGRFTDRHERLMTGLAAQAAVAIDNARLYAEAQRELEERRRAEEQLRDLNETLEARVEERTRELMAAEEALRQAQKMEAVGQLTGGIAHDFNNLLQIVTGNLETLQRRLPEGEERLRRAAENAQTGAQRAAVLTQRLLAFSRRQPLAPKAVDANELVRGMSDLLHRALGETIELRTALSADLWRVEADPNQLENALLNLAVNARDAMPDGGKLTVETRNAMLDDRAAGHADLPPGRYVAIAVSDTGTGMDKDTLERVFEPFFTTKEVGKGTGLGLSMTYGFAKQSGGHVRIYSEPGLGTTVELFLPRLQGEAREVEEEANPTLHGGASGETVLVCEDDPDVRSYSVEALRELGYQVLEAADGAAALALLGHPAAQVDLLFTDVVLPGGMSGAQLAEEARRLRPGLRVLFTTGYARDAIVHHGRLDPGVELLTKPFSYADLAARVREVLDG</sequence>
<dbReference type="SUPFAM" id="SSF47384">
    <property type="entry name" value="Homodimeric domain of signal transducing histidine kinase"/>
    <property type="match status" value="1"/>
</dbReference>
<name>A0A6J4RYG7_9SPHN</name>
<dbReference type="Gene3D" id="3.40.50.2300">
    <property type="match status" value="1"/>
</dbReference>
<protein>
    <recommendedName>
        <fullName evidence="2">histidine kinase</fullName>
        <ecNumber evidence="2">2.7.13.3</ecNumber>
    </recommendedName>
</protein>
<evidence type="ECO:0000313" key="15">
    <source>
        <dbReference type="EMBL" id="CAA9484983.1"/>
    </source>
</evidence>
<dbReference type="Gene3D" id="2.10.70.100">
    <property type="match status" value="1"/>
</dbReference>
<dbReference type="Gene3D" id="1.10.287.130">
    <property type="match status" value="1"/>
</dbReference>